<name>A0A2A2L9N3_9BILA</name>
<dbReference type="GO" id="GO:0005524">
    <property type="term" value="F:ATP binding"/>
    <property type="evidence" value="ECO:0007669"/>
    <property type="project" value="UniProtKB-KW"/>
</dbReference>
<reference evidence="5 6" key="1">
    <citation type="journal article" date="2017" name="Curr. Biol.">
        <title>Genome architecture and evolution of a unichromosomal asexual nematode.</title>
        <authorList>
            <person name="Fradin H."/>
            <person name="Zegar C."/>
            <person name="Gutwein M."/>
            <person name="Lucas J."/>
            <person name="Kovtun M."/>
            <person name="Corcoran D."/>
            <person name="Baugh L.R."/>
            <person name="Kiontke K."/>
            <person name="Gunsalus K."/>
            <person name="Fitch D.H."/>
            <person name="Piano F."/>
        </authorList>
    </citation>
    <scope>NUCLEOTIDE SEQUENCE [LARGE SCALE GENOMIC DNA]</scope>
    <source>
        <strain evidence="5">PF1309</strain>
    </source>
</reference>
<feature type="region of interest" description="Disordered" evidence="4">
    <location>
        <begin position="545"/>
        <end position="568"/>
    </location>
</feature>
<dbReference type="InterPro" id="IPR018181">
    <property type="entry name" value="Heat_shock_70_CS"/>
</dbReference>
<comment type="similarity">
    <text evidence="1">Belongs to the heat shock protein 70 family.</text>
</comment>
<dbReference type="STRING" id="2018661.A0A2A2L9N3"/>
<dbReference type="Gene3D" id="3.30.30.30">
    <property type="match status" value="1"/>
</dbReference>
<dbReference type="PROSITE" id="PS01036">
    <property type="entry name" value="HSP70_3"/>
    <property type="match status" value="1"/>
</dbReference>
<organism evidence="5 6">
    <name type="scientific">Diploscapter pachys</name>
    <dbReference type="NCBI Taxonomy" id="2018661"/>
    <lineage>
        <taxon>Eukaryota</taxon>
        <taxon>Metazoa</taxon>
        <taxon>Ecdysozoa</taxon>
        <taxon>Nematoda</taxon>
        <taxon>Chromadorea</taxon>
        <taxon>Rhabditida</taxon>
        <taxon>Rhabditina</taxon>
        <taxon>Rhabditomorpha</taxon>
        <taxon>Rhabditoidea</taxon>
        <taxon>Rhabditidae</taxon>
        <taxon>Diploscapter</taxon>
    </lineage>
</organism>
<dbReference type="InterPro" id="IPR013126">
    <property type="entry name" value="Hsp_70_fam"/>
</dbReference>
<keyword evidence="3" id="KW-0067">ATP-binding</keyword>
<feature type="region of interest" description="Disordered" evidence="4">
    <location>
        <begin position="692"/>
        <end position="717"/>
    </location>
</feature>
<feature type="region of interest" description="Disordered" evidence="4">
    <location>
        <begin position="454"/>
        <end position="522"/>
    </location>
</feature>
<dbReference type="PANTHER" id="PTHR19375">
    <property type="entry name" value="HEAT SHOCK PROTEIN 70KDA"/>
    <property type="match status" value="1"/>
</dbReference>
<evidence type="ECO:0000313" key="5">
    <source>
        <dbReference type="EMBL" id="PAV82765.1"/>
    </source>
</evidence>
<evidence type="ECO:0000256" key="3">
    <source>
        <dbReference type="ARBA" id="ARBA00022840"/>
    </source>
</evidence>
<sequence length="1042" mass="119161">MFDSDIKRISSTSNNNQNIRDAIAIDIGTSKCRISICKDQHVQIVEHESNRAVPTYVARSEQGDWLVGKLAENYSVSLPSVAYDIRWLTEKTYADVNYDKEYLFNFAKHKSPTDLVIIELPLPKEAGNVAKEIETQFYPSRLLSILLITVLKTAFGFVNNPSSITVTIPLGSDSNYRDRIKDILRHALNKVANPDIPSTTLIRLIEEPTAVVASYAHRLNLHPKGDVVLSFCMGSGYLQAELVYIQKKTDHWTIHKIPDIQAVYVENKAGNYIDQLIFEYLMKIVRKRSKNKSLRLSPKPEKRLRIACEKLKCALSFAPHTRVDVDSLYRNKAGQDCDLLEVVQRQDVEQIYDKIISDHIGKIVRMTGVIQPKFILMGGGSTRIPKINEYLQKNFKDSKIGNFMNVDEVASTGAATIASDSVMVAEPINSPTILKLIKDRKEVSTSPEKEIIMNTKDPIPKPQDSMQEVRTNQNSQNDERIVEQPSRPITHPPTVVPTESRSTNREDVASEEISQNPPTNSAQTQIIAHMNQEQRNHAYFPTAMEKPNHYFSNPQIPSQSKPGYEEQKKIKKNHKILKNVIHPTPDYDHNPKPKSDNVVMKERSNPEISEPDYDEKPKPENISVIHPVVMKILVNPAPDYEPTKKLKNNDVMTNKQSNPEISEPDYEKTESEDTRVVNPPIMKILANLKPDYEPIKKPKTNDMTMKEQPKPEENTPIMSKIEPTEEKRPSSPSIIAELKQNEGEISSKRTETIANDRYPVNYTHTPIDIELMNVISPRSPNNSYPRKPTHEANGDILDRNEIQYPNADLPTKSSLPRNRAYGTQAYPIPSQSSVYGHQLSPYSLQYSCKNAQGYSLPINISYSNPKDHKYTERAEKKTNKHRNESEKTSAKKYKDSKPEIKPEKLNWTLSNNNCHYIEIPFQITKLGEKLKFPIGGKHSKYFDGFAFKLFRRQLFYPSQLEIIGKPYSISYKSEITKIEVEVNTAEDEKKPNYCDWKIKIFTVKKGDTREDYKKWKLLLQNKCLNKNFMLGIEAKRNRSLKS</sequence>
<accession>A0A2A2L9N3</accession>
<feature type="compositionally biased region" description="Polar residues" evidence="4">
    <location>
        <begin position="464"/>
        <end position="476"/>
    </location>
</feature>
<dbReference type="Gene3D" id="3.90.640.10">
    <property type="entry name" value="Actin, Chain A, domain 4"/>
    <property type="match status" value="1"/>
</dbReference>
<feature type="region of interest" description="Disordered" evidence="4">
    <location>
        <begin position="581"/>
        <end position="619"/>
    </location>
</feature>
<dbReference type="Gene3D" id="3.30.420.40">
    <property type="match status" value="2"/>
</dbReference>
<dbReference type="GO" id="GO:0006950">
    <property type="term" value="P:response to stress"/>
    <property type="evidence" value="ECO:0007669"/>
    <property type="project" value="UniProtKB-ARBA"/>
</dbReference>
<feature type="region of interest" description="Disordered" evidence="4">
    <location>
        <begin position="865"/>
        <end position="897"/>
    </location>
</feature>
<keyword evidence="2" id="KW-0547">Nucleotide-binding</keyword>
<protein>
    <submittedName>
        <fullName evidence="5">Uncharacterized protein</fullName>
    </submittedName>
</protein>
<dbReference type="AlphaFoldDB" id="A0A2A2L9N3"/>
<feature type="compositionally biased region" description="Polar residues" evidence="4">
    <location>
        <begin position="512"/>
        <end position="522"/>
    </location>
</feature>
<dbReference type="SUPFAM" id="SSF53067">
    <property type="entry name" value="Actin-like ATPase domain"/>
    <property type="match status" value="2"/>
</dbReference>
<gene>
    <name evidence="5" type="ORF">WR25_24719</name>
</gene>
<dbReference type="GO" id="GO:0140662">
    <property type="term" value="F:ATP-dependent protein folding chaperone"/>
    <property type="evidence" value="ECO:0007669"/>
    <property type="project" value="InterPro"/>
</dbReference>
<evidence type="ECO:0000256" key="1">
    <source>
        <dbReference type="ARBA" id="ARBA00007381"/>
    </source>
</evidence>
<feature type="compositionally biased region" description="Basic and acidic residues" evidence="4">
    <location>
        <begin position="585"/>
        <end position="605"/>
    </location>
</feature>
<proteinExistence type="inferred from homology"/>
<evidence type="ECO:0000256" key="4">
    <source>
        <dbReference type="SAM" id="MobiDB-lite"/>
    </source>
</evidence>
<feature type="compositionally biased region" description="Basic and acidic residues" evidence="4">
    <location>
        <begin position="692"/>
        <end position="713"/>
    </location>
</feature>
<comment type="caution">
    <text evidence="5">The sequence shown here is derived from an EMBL/GenBank/DDBJ whole genome shotgun (WGS) entry which is preliminary data.</text>
</comment>
<evidence type="ECO:0000256" key="2">
    <source>
        <dbReference type="ARBA" id="ARBA00022741"/>
    </source>
</evidence>
<dbReference type="PRINTS" id="PR00301">
    <property type="entry name" value="HEATSHOCK70"/>
</dbReference>
<evidence type="ECO:0000313" key="6">
    <source>
        <dbReference type="Proteomes" id="UP000218231"/>
    </source>
</evidence>
<feature type="region of interest" description="Disordered" evidence="4">
    <location>
        <begin position="641"/>
        <end position="673"/>
    </location>
</feature>
<dbReference type="EMBL" id="LIAE01007028">
    <property type="protein sequence ID" value="PAV82765.1"/>
    <property type="molecule type" value="Genomic_DNA"/>
</dbReference>
<keyword evidence="6" id="KW-1185">Reference proteome</keyword>
<feature type="compositionally biased region" description="Polar residues" evidence="4">
    <location>
        <begin position="650"/>
        <end position="660"/>
    </location>
</feature>
<dbReference type="Proteomes" id="UP000218231">
    <property type="component" value="Unassembled WGS sequence"/>
</dbReference>
<dbReference type="Pfam" id="PF00012">
    <property type="entry name" value="HSP70"/>
    <property type="match status" value="1"/>
</dbReference>
<feature type="compositionally biased region" description="Polar residues" evidence="4">
    <location>
        <begin position="550"/>
        <end position="561"/>
    </location>
</feature>
<dbReference type="InterPro" id="IPR043129">
    <property type="entry name" value="ATPase_NBD"/>
</dbReference>